<evidence type="ECO:0000256" key="6">
    <source>
        <dbReference type="ARBA" id="ARBA00023242"/>
    </source>
</evidence>
<evidence type="ECO:0000256" key="4">
    <source>
        <dbReference type="ARBA" id="ARBA00023125"/>
    </source>
</evidence>
<dbReference type="PANTHER" id="PTHR31072:SF224">
    <property type="entry name" value="TRANSCRIPTION FACTOR TCP1"/>
    <property type="match status" value="1"/>
</dbReference>
<dbReference type="GO" id="GO:0003700">
    <property type="term" value="F:DNA-binding transcription factor activity"/>
    <property type="evidence" value="ECO:0007669"/>
    <property type="project" value="InterPro"/>
</dbReference>
<dbReference type="Proteomes" id="UP000257109">
    <property type="component" value="Unassembled WGS sequence"/>
</dbReference>
<organism evidence="10 11">
    <name type="scientific">Mucuna pruriens</name>
    <name type="common">Velvet bean</name>
    <name type="synonym">Dolichos pruriens</name>
    <dbReference type="NCBI Taxonomy" id="157652"/>
    <lineage>
        <taxon>Eukaryota</taxon>
        <taxon>Viridiplantae</taxon>
        <taxon>Streptophyta</taxon>
        <taxon>Embryophyta</taxon>
        <taxon>Tracheophyta</taxon>
        <taxon>Spermatophyta</taxon>
        <taxon>Magnoliopsida</taxon>
        <taxon>eudicotyledons</taxon>
        <taxon>Gunneridae</taxon>
        <taxon>Pentapetalae</taxon>
        <taxon>rosids</taxon>
        <taxon>fabids</taxon>
        <taxon>Fabales</taxon>
        <taxon>Fabaceae</taxon>
        <taxon>Papilionoideae</taxon>
        <taxon>50 kb inversion clade</taxon>
        <taxon>NPAAA clade</taxon>
        <taxon>indigoferoid/millettioid clade</taxon>
        <taxon>Phaseoleae</taxon>
        <taxon>Mucuna</taxon>
    </lineage>
</organism>
<dbReference type="GO" id="GO:2000032">
    <property type="term" value="P:regulation of secondary shoot formation"/>
    <property type="evidence" value="ECO:0007669"/>
    <property type="project" value="TreeGrafter"/>
</dbReference>
<evidence type="ECO:0000256" key="2">
    <source>
        <dbReference type="ARBA" id="ARBA00022473"/>
    </source>
</evidence>
<dbReference type="OrthoDB" id="1896834at2759"/>
<accession>A0A371H8X7</accession>
<evidence type="ECO:0000259" key="9">
    <source>
        <dbReference type="PROSITE" id="PS51370"/>
    </source>
</evidence>
<keyword evidence="2" id="KW-0217">Developmental protein</keyword>
<dbReference type="GO" id="GO:0043565">
    <property type="term" value="F:sequence-specific DNA binding"/>
    <property type="evidence" value="ECO:0007669"/>
    <property type="project" value="TreeGrafter"/>
</dbReference>
<proteinExistence type="predicted"/>
<protein>
    <submittedName>
        <fullName evidence="10">Transcription factor TCP1</fullName>
    </submittedName>
</protein>
<dbReference type="InterPro" id="IPR005333">
    <property type="entry name" value="Transcription_factor_TCP"/>
</dbReference>
<dbReference type="AlphaFoldDB" id="A0A371H8X7"/>
<comment type="subcellular location">
    <subcellularLocation>
        <location evidence="1">Nucleus</location>
    </subcellularLocation>
</comment>
<evidence type="ECO:0000256" key="1">
    <source>
        <dbReference type="ARBA" id="ARBA00004123"/>
    </source>
</evidence>
<reference evidence="10" key="1">
    <citation type="submission" date="2018-05" db="EMBL/GenBank/DDBJ databases">
        <title>Draft genome of Mucuna pruriens seed.</title>
        <authorList>
            <person name="Nnadi N.E."/>
            <person name="Vos R."/>
            <person name="Hasami M.H."/>
            <person name="Devisetty U.K."/>
            <person name="Aguiy J.C."/>
        </authorList>
    </citation>
    <scope>NUCLEOTIDE SEQUENCE [LARGE SCALE GENOMIC DNA]</scope>
    <source>
        <strain evidence="10">JCA_2017</strain>
    </source>
</reference>
<keyword evidence="5" id="KW-0804">Transcription</keyword>
<dbReference type="PROSITE" id="PS51369">
    <property type="entry name" value="TCP"/>
    <property type="match status" value="1"/>
</dbReference>
<dbReference type="EMBL" id="QJKJ01003275">
    <property type="protein sequence ID" value="RDX99237.1"/>
    <property type="molecule type" value="Genomic_DNA"/>
</dbReference>
<feature type="region of interest" description="Disordered" evidence="7">
    <location>
        <begin position="1"/>
        <end position="22"/>
    </location>
</feature>
<evidence type="ECO:0000256" key="5">
    <source>
        <dbReference type="ARBA" id="ARBA00023163"/>
    </source>
</evidence>
<evidence type="ECO:0000259" key="8">
    <source>
        <dbReference type="PROSITE" id="PS51369"/>
    </source>
</evidence>
<dbReference type="PROSITE" id="PS51370">
    <property type="entry name" value="R"/>
    <property type="match status" value="1"/>
</dbReference>
<keyword evidence="3" id="KW-0805">Transcription regulation</keyword>
<feature type="compositionally biased region" description="Low complexity" evidence="7">
    <location>
        <begin position="8"/>
        <end position="22"/>
    </location>
</feature>
<feature type="compositionally biased region" description="Basic residues" evidence="7">
    <location>
        <begin position="92"/>
        <end position="106"/>
    </location>
</feature>
<evidence type="ECO:0000256" key="3">
    <source>
        <dbReference type="ARBA" id="ARBA00023015"/>
    </source>
</evidence>
<dbReference type="STRING" id="157652.A0A371H8X7"/>
<evidence type="ECO:0000313" key="11">
    <source>
        <dbReference type="Proteomes" id="UP000257109"/>
    </source>
</evidence>
<gene>
    <name evidence="10" type="primary">TCP1</name>
    <name evidence="10" type="ORF">CR513_17728</name>
</gene>
<keyword evidence="11" id="KW-1185">Reference proteome</keyword>
<dbReference type="InterPro" id="IPR017888">
    <property type="entry name" value="CYC/TB1_R_domain"/>
</dbReference>
<evidence type="ECO:0000256" key="7">
    <source>
        <dbReference type="SAM" id="MobiDB-lite"/>
    </source>
</evidence>
<comment type="caution">
    <text evidence="10">The sequence shown here is derived from an EMBL/GenBank/DDBJ whole genome shotgun (WGS) entry which is preliminary data.</text>
</comment>
<dbReference type="PANTHER" id="PTHR31072">
    <property type="entry name" value="TRANSCRIPTION FACTOR TCP4-RELATED"/>
    <property type="match status" value="1"/>
</dbReference>
<feature type="domain" description="R" evidence="9">
    <location>
        <begin position="209"/>
        <end position="226"/>
    </location>
</feature>
<feature type="domain" description="TCP" evidence="8">
    <location>
        <begin position="99"/>
        <end position="157"/>
    </location>
</feature>
<dbReference type="Pfam" id="PF03634">
    <property type="entry name" value="TCP"/>
    <property type="match status" value="1"/>
</dbReference>
<dbReference type="GO" id="GO:0005634">
    <property type="term" value="C:nucleus"/>
    <property type="evidence" value="ECO:0007669"/>
    <property type="project" value="UniProtKB-SubCell"/>
</dbReference>
<dbReference type="InterPro" id="IPR017887">
    <property type="entry name" value="TF_TCP_subgr"/>
</dbReference>
<evidence type="ECO:0000313" key="10">
    <source>
        <dbReference type="EMBL" id="RDX99237.1"/>
    </source>
</evidence>
<sequence length="402" mass="45374">MFPSSNYTSSGSYPRFPSSSSSSTSPYPSFTFLHPENSSGSNIFHHDPLAVAYIPSHYHAPIPETLANWAVADCAAMLNQDLGGALSGITKKPAKKTTKKDRHSKIHTSQGLRDRRVRLSIEIARKFFDLQDMLGFDKASNTLDWLFTKSKKAIKELTRSKHSVDSFEFSSSSEGEVVSMIHQDLQQQGVDLEERKFKEPSYCVRAKMKESREKARARARERTSSKILSNISSGEGKVQEFKKKCPATENSQILNQLRSPLQPHPQDVGGEVPRDGDLNIIEESIVIKRKLKHTLMSSVHHQNAVIPKEASVNHSDYHSFPNFSPNWEANSGSTGRSTFCAIASMNLSTDQPRACDSWQKRVLRISIVRENRQQYVFLVGHNEQAYVRLGCIKYRRYIHTSD</sequence>
<keyword evidence="4" id="KW-0238">DNA-binding</keyword>
<name>A0A371H8X7_MUCPR</name>
<feature type="region of interest" description="Disordered" evidence="7">
    <location>
        <begin position="92"/>
        <end position="111"/>
    </location>
</feature>
<feature type="non-terminal residue" evidence="10">
    <location>
        <position position="1"/>
    </location>
</feature>
<keyword evidence="6" id="KW-0539">Nucleus</keyword>